<evidence type="ECO:0000256" key="1">
    <source>
        <dbReference type="SAM" id="SignalP"/>
    </source>
</evidence>
<evidence type="ECO:0000313" key="3">
    <source>
        <dbReference type="EMBL" id="MFC6590951.1"/>
    </source>
</evidence>
<dbReference type="RefSeq" id="WP_380081959.1">
    <property type="nucleotide sequence ID" value="NZ_JBHSWD010000001.1"/>
</dbReference>
<comment type="caution">
    <text evidence="3">The sequence shown here is derived from an EMBL/GenBank/DDBJ whole genome shotgun (WGS) entry which is preliminary data.</text>
</comment>
<feature type="signal peptide" evidence="1">
    <location>
        <begin position="1"/>
        <end position="15"/>
    </location>
</feature>
<dbReference type="CDD" id="cd08545">
    <property type="entry name" value="YcnI_like"/>
    <property type="match status" value="1"/>
</dbReference>
<reference evidence="4" key="1">
    <citation type="journal article" date="2019" name="Int. J. Syst. Evol. Microbiol.">
        <title>The Global Catalogue of Microorganisms (GCM) 10K type strain sequencing project: providing services to taxonomists for standard genome sequencing and annotation.</title>
        <authorList>
            <consortium name="The Broad Institute Genomics Platform"/>
            <consortium name="The Broad Institute Genome Sequencing Center for Infectious Disease"/>
            <person name="Wu L."/>
            <person name="Ma J."/>
        </authorList>
    </citation>
    <scope>NUCLEOTIDE SEQUENCE [LARGE SCALE GENOMIC DNA]</scope>
    <source>
        <strain evidence="4">CGMCC 1.15772</strain>
    </source>
</reference>
<evidence type="ECO:0000313" key="4">
    <source>
        <dbReference type="Proteomes" id="UP001596297"/>
    </source>
</evidence>
<keyword evidence="1" id="KW-0732">Signal</keyword>
<feature type="chain" id="PRO_5046990178" evidence="1">
    <location>
        <begin position="16"/>
        <end position="175"/>
    </location>
</feature>
<feature type="domain" description="YncI copper-binding" evidence="2">
    <location>
        <begin position="16"/>
        <end position="158"/>
    </location>
</feature>
<dbReference type="InterPro" id="IPR038507">
    <property type="entry name" value="YcnI-like_sf"/>
</dbReference>
<accession>A0ABW1Y9N8</accession>
<dbReference type="EMBL" id="JBHSWD010000001">
    <property type="protein sequence ID" value="MFC6590951.1"/>
    <property type="molecule type" value="Genomic_DNA"/>
</dbReference>
<dbReference type="InterPro" id="IPR012533">
    <property type="entry name" value="YcnI-copper_dom"/>
</dbReference>
<gene>
    <name evidence="3" type="ORF">ACFP81_02165</name>
</gene>
<evidence type="ECO:0000259" key="2">
    <source>
        <dbReference type="Pfam" id="PF07987"/>
    </source>
</evidence>
<dbReference type="Proteomes" id="UP001596297">
    <property type="component" value="Unassembled WGS sequence"/>
</dbReference>
<keyword evidence="4" id="KW-1185">Reference proteome</keyword>
<proteinExistence type="predicted"/>
<dbReference type="Gene3D" id="2.60.40.2230">
    <property type="entry name" value="Uncharacterised protein YcnI-like PF07987, DUF1775"/>
    <property type="match status" value="1"/>
</dbReference>
<sequence>MKSRFFALLSAPALAHSTLQDTQAQAGSTYKGVLRVPHGCGEQATHTVRIQMPEGIYGVKPMSKPGWNLETVKGRYAQPYTSHGTVTTEGVREIVWSGGHLPGEWYDEFVFRGSLGADLKPGTVLHFPAVQECADATADWTDTSGDAGVKNPAPRVTIIAPAAAPVASPAAPHHH</sequence>
<dbReference type="Pfam" id="PF07987">
    <property type="entry name" value="DUF1775"/>
    <property type="match status" value="1"/>
</dbReference>
<name>A0ABW1Y9N8_9DEIO</name>
<organism evidence="3 4">
    <name type="scientific">Deinococcus lacus</name>
    <dbReference type="NCBI Taxonomy" id="392561"/>
    <lineage>
        <taxon>Bacteria</taxon>
        <taxon>Thermotogati</taxon>
        <taxon>Deinococcota</taxon>
        <taxon>Deinococci</taxon>
        <taxon>Deinococcales</taxon>
        <taxon>Deinococcaceae</taxon>
        <taxon>Deinococcus</taxon>
    </lineage>
</organism>
<protein>
    <submittedName>
        <fullName evidence="3">YcnI family protein</fullName>
    </submittedName>
</protein>